<name>A0A6A4GCB0_9AGAR</name>
<gene>
    <name evidence="1" type="ORF">BT96DRAFT_1009707</name>
</gene>
<dbReference type="EMBL" id="ML770741">
    <property type="protein sequence ID" value="KAE9383050.1"/>
    <property type="molecule type" value="Genomic_DNA"/>
</dbReference>
<organism evidence="1 2">
    <name type="scientific">Gymnopus androsaceus JB14</name>
    <dbReference type="NCBI Taxonomy" id="1447944"/>
    <lineage>
        <taxon>Eukaryota</taxon>
        <taxon>Fungi</taxon>
        <taxon>Dikarya</taxon>
        <taxon>Basidiomycota</taxon>
        <taxon>Agaricomycotina</taxon>
        <taxon>Agaricomycetes</taxon>
        <taxon>Agaricomycetidae</taxon>
        <taxon>Agaricales</taxon>
        <taxon>Marasmiineae</taxon>
        <taxon>Omphalotaceae</taxon>
        <taxon>Gymnopus</taxon>
    </lineage>
</organism>
<evidence type="ECO:0000313" key="2">
    <source>
        <dbReference type="Proteomes" id="UP000799118"/>
    </source>
</evidence>
<proteinExistence type="predicted"/>
<dbReference type="AlphaFoldDB" id="A0A6A4GCB0"/>
<protein>
    <submittedName>
        <fullName evidence="1">Uncharacterized protein</fullName>
    </submittedName>
</protein>
<dbReference type="Proteomes" id="UP000799118">
    <property type="component" value="Unassembled WGS sequence"/>
</dbReference>
<accession>A0A6A4GCB0</accession>
<sequence length="61" mass="7531">MSTPYSRFTFTDSFRRNMSFWVGKGTRRRHMSMNALFAFYIHRFVPPQYVILDRERYQEEA</sequence>
<keyword evidence="2" id="KW-1185">Reference proteome</keyword>
<evidence type="ECO:0000313" key="1">
    <source>
        <dbReference type="EMBL" id="KAE9383050.1"/>
    </source>
</evidence>
<reference evidence="1" key="1">
    <citation type="journal article" date="2019" name="Environ. Microbiol.">
        <title>Fungal ecological strategies reflected in gene transcription - a case study of two litter decomposers.</title>
        <authorList>
            <person name="Barbi F."/>
            <person name="Kohler A."/>
            <person name="Barry K."/>
            <person name="Baskaran P."/>
            <person name="Daum C."/>
            <person name="Fauchery L."/>
            <person name="Ihrmark K."/>
            <person name="Kuo A."/>
            <person name="LaButti K."/>
            <person name="Lipzen A."/>
            <person name="Morin E."/>
            <person name="Grigoriev I.V."/>
            <person name="Henrissat B."/>
            <person name="Lindahl B."/>
            <person name="Martin F."/>
        </authorList>
    </citation>
    <scope>NUCLEOTIDE SEQUENCE</scope>
    <source>
        <strain evidence="1">JB14</strain>
    </source>
</reference>